<dbReference type="RefSeq" id="YP_009963661.1">
    <property type="nucleotide sequence ID" value="NC_051721.1"/>
</dbReference>
<dbReference type="Pfam" id="PF24076">
    <property type="entry name" value="DUF7368"/>
    <property type="match status" value="1"/>
</dbReference>
<keyword evidence="2" id="KW-1185">Reference proteome</keyword>
<protein>
    <recommendedName>
        <fullName evidence="3">Helix-turn-helix DNA binding domain protein</fullName>
    </recommendedName>
</protein>
<accession>A0A2P1JR96</accession>
<evidence type="ECO:0000313" key="2">
    <source>
        <dbReference type="Proteomes" id="UP000241634"/>
    </source>
</evidence>
<gene>
    <name evidence="1" type="primary">60</name>
    <name evidence="1" type="ORF">SEA_MOOMOO_60</name>
</gene>
<dbReference type="InterPro" id="IPR055792">
    <property type="entry name" value="DUF7368"/>
</dbReference>
<proteinExistence type="predicted"/>
<evidence type="ECO:0000313" key="1">
    <source>
        <dbReference type="EMBL" id="AVO21665.1"/>
    </source>
</evidence>
<organism evidence="1 2">
    <name type="scientific">Mycobacterium phage MooMoo</name>
    <dbReference type="NCBI Taxonomy" id="2108127"/>
    <lineage>
        <taxon>Viruses</taxon>
        <taxon>Duplodnaviria</taxon>
        <taxon>Heunggongvirae</taxon>
        <taxon>Uroviricota</taxon>
        <taxon>Caudoviricetes</taxon>
        <taxon>Gracegardnervirinae</taxon>
        <taxon>Moomoovirus</taxon>
        <taxon>Moomoovirus moomoo</taxon>
    </lineage>
</organism>
<evidence type="ECO:0008006" key="3">
    <source>
        <dbReference type="Google" id="ProtNLM"/>
    </source>
</evidence>
<name>A0A2P1JR96_9CAUD</name>
<sequence>MTDHGESGIDWFAVDCVVNGTAITTLRKEERAMVVRRLFPRVFCEEIGRRMGVVPRTIERIKASLEPADPMKCPVCGQPAWLLLSGTVEAHPDALLQDCPMSGRELAEGDWETTVAVTVTWLARRIRVGDSRGVWAYLMSRTEQVRNELLMAALAGVPEGVDDPFAWLAEADSTDELWGAA</sequence>
<dbReference type="EMBL" id="MH001449">
    <property type="protein sequence ID" value="AVO21665.1"/>
    <property type="molecule type" value="Genomic_DNA"/>
</dbReference>
<dbReference type="GeneID" id="60335245"/>
<dbReference type="Proteomes" id="UP000241634">
    <property type="component" value="Segment"/>
</dbReference>
<reference evidence="2" key="1">
    <citation type="submission" date="2018-02" db="EMBL/GenBank/DDBJ databases">
        <authorList>
            <person name="Cohen D.B."/>
            <person name="Kent A.D."/>
        </authorList>
    </citation>
    <scope>NUCLEOTIDE SEQUENCE [LARGE SCALE GENOMIC DNA]</scope>
</reference>
<dbReference type="KEGG" id="vg:60335245"/>